<keyword evidence="3 10" id="KW-1134">Transmembrane beta strand</keyword>
<feature type="domain" description="TonB-dependent receptor-like beta-barrel" evidence="13">
    <location>
        <begin position="202"/>
        <end position="644"/>
    </location>
</feature>
<proteinExistence type="inferred from homology"/>
<dbReference type="Proteomes" id="UP000017396">
    <property type="component" value="Chromosome"/>
</dbReference>
<sequence length="670" mass="72388">MKTSICLALLILGLPTLAAAQSAPTRSELVHPSQRAADLLSQAEPAIPVLTPQAETRQPAPPATPVYTVPAAQIEKQGAQSLADVLRGLPGFAINDVGPGADIHTGTYYRGASINQSTLLLNGRPFGTNINTYHGTTDFNALPVEAIEKVELTSGASSTLYGSEGFGGVLNVVTKKGRGQPRLSASLEYGSYGQSNYRAAFAGAGDQFSYTVNYQSFLADNRYGVPFESVNRGPDGRLFNGDAYRNSYAANFSYEPDSRNTLSFDLTKIVSRKGLLYFGFPGNCNPALPLQCDRLDHDGLNTGLNWRSQLGGGEDSLLSVSLGYNQDYFNTYGPNQNQFSRTGSLDSQLISARIEHDWYTSPGHRLRYGFDLLNNSLTGTILSTNPARAANNGGESHAVFNGAFFALSSWTVAKPLQLELGVRQTVNSLFGSYTNPSLGIRYALSPDVALRASWVLAQRNPGLDQLFVYDTVHGWLPNPNLVPETGSAYTAGFDVRFSEALSGQFTYFGSGLANRLAVGSDNRWQNIGSVATNGLELALRWQIAPEWSSFLNYTYTDAKILTGSDAGLQLGLVPYSVGQAGVGYDHGGYQANLIATYGSGSRRAFYTLPGVNNTDFSSPWLSLDLRTRIPLTPNLAFTAYIENLADVPYERANRIFTPGILYRIGVETSL</sequence>
<evidence type="ECO:0000256" key="3">
    <source>
        <dbReference type="ARBA" id="ARBA00022452"/>
    </source>
</evidence>
<evidence type="ECO:0000313" key="16">
    <source>
        <dbReference type="Proteomes" id="UP000017396"/>
    </source>
</evidence>
<keyword evidence="4 10" id="KW-0812">Transmembrane</keyword>
<dbReference type="InterPro" id="IPR037066">
    <property type="entry name" value="Plug_dom_sf"/>
</dbReference>
<dbReference type="EMBL" id="CP003587">
    <property type="protein sequence ID" value="AGY59489.1"/>
    <property type="molecule type" value="Genomic_DNA"/>
</dbReference>
<dbReference type="InterPro" id="IPR012910">
    <property type="entry name" value="Plug_dom"/>
</dbReference>
<feature type="domain" description="TonB-dependent receptor plug" evidence="14">
    <location>
        <begin position="64"/>
        <end position="169"/>
    </location>
</feature>
<dbReference type="PANTHER" id="PTHR30069">
    <property type="entry name" value="TONB-DEPENDENT OUTER MEMBRANE RECEPTOR"/>
    <property type="match status" value="1"/>
</dbReference>
<organism evidence="15 16">
    <name type="scientific">Gloeobacter kilaueensis (strain ATCC BAA-2537 / CCAP 1431/1 / ULC 316 / JS1)</name>
    <dbReference type="NCBI Taxonomy" id="1183438"/>
    <lineage>
        <taxon>Bacteria</taxon>
        <taxon>Bacillati</taxon>
        <taxon>Cyanobacteriota</taxon>
        <taxon>Cyanophyceae</taxon>
        <taxon>Gloeobacterales</taxon>
        <taxon>Gloeobacteraceae</taxon>
        <taxon>Gloeobacter</taxon>
    </lineage>
</organism>
<keyword evidence="5 12" id="KW-0732">Signal</keyword>
<dbReference type="AlphaFoldDB" id="U5QPF9"/>
<gene>
    <name evidence="15" type="ORF">GKIL_3243</name>
</gene>
<dbReference type="eggNOG" id="COG4206">
    <property type="taxonomic scope" value="Bacteria"/>
</dbReference>
<dbReference type="PROSITE" id="PS52016">
    <property type="entry name" value="TONB_DEPENDENT_REC_3"/>
    <property type="match status" value="1"/>
</dbReference>
<keyword evidence="8 15" id="KW-0675">Receptor</keyword>
<feature type="signal peptide" evidence="12">
    <location>
        <begin position="1"/>
        <end position="18"/>
    </location>
</feature>
<keyword evidence="9 10" id="KW-0998">Cell outer membrane</keyword>
<protein>
    <submittedName>
        <fullName evidence="15">TonB-dependent receptor</fullName>
    </submittedName>
</protein>
<dbReference type="OrthoDB" id="492319at2"/>
<evidence type="ECO:0000256" key="6">
    <source>
        <dbReference type="ARBA" id="ARBA00023077"/>
    </source>
</evidence>
<keyword evidence="16" id="KW-1185">Reference proteome</keyword>
<dbReference type="Pfam" id="PF00593">
    <property type="entry name" value="TonB_dep_Rec_b-barrel"/>
    <property type="match status" value="1"/>
</dbReference>
<dbReference type="SUPFAM" id="SSF56935">
    <property type="entry name" value="Porins"/>
    <property type="match status" value="1"/>
</dbReference>
<dbReference type="Gene3D" id="2.170.130.10">
    <property type="entry name" value="TonB-dependent receptor, plug domain"/>
    <property type="match status" value="1"/>
</dbReference>
<comment type="similarity">
    <text evidence="10 11">Belongs to the TonB-dependent receptor family.</text>
</comment>
<evidence type="ECO:0000256" key="5">
    <source>
        <dbReference type="ARBA" id="ARBA00022729"/>
    </source>
</evidence>
<evidence type="ECO:0000256" key="11">
    <source>
        <dbReference type="RuleBase" id="RU003357"/>
    </source>
</evidence>
<name>U5QPF9_GLOK1</name>
<dbReference type="GO" id="GO:0009279">
    <property type="term" value="C:cell outer membrane"/>
    <property type="evidence" value="ECO:0007669"/>
    <property type="project" value="UniProtKB-SubCell"/>
</dbReference>
<dbReference type="InterPro" id="IPR036942">
    <property type="entry name" value="Beta-barrel_TonB_sf"/>
</dbReference>
<evidence type="ECO:0000256" key="7">
    <source>
        <dbReference type="ARBA" id="ARBA00023136"/>
    </source>
</evidence>
<dbReference type="HOGENOM" id="CLU_008287_18_3_3"/>
<keyword evidence="2 10" id="KW-0813">Transport</keyword>
<dbReference type="PANTHER" id="PTHR30069:SF29">
    <property type="entry name" value="HEMOGLOBIN AND HEMOGLOBIN-HAPTOGLOBIN-BINDING PROTEIN 1-RELATED"/>
    <property type="match status" value="1"/>
</dbReference>
<dbReference type="GO" id="GO:0044718">
    <property type="term" value="P:siderophore transmembrane transport"/>
    <property type="evidence" value="ECO:0007669"/>
    <property type="project" value="TreeGrafter"/>
</dbReference>
<evidence type="ECO:0000256" key="10">
    <source>
        <dbReference type="PROSITE-ProRule" id="PRU01360"/>
    </source>
</evidence>
<evidence type="ECO:0000259" key="14">
    <source>
        <dbReference type="Pfam" id="PF07715"/>
    </source>
</evidence>
<dbReference type="GO" id="GO:0015344">
    <property type="term" value="F:siderophore uptake transmembrane transporter activity"/>
    <property type="evidence" value="ECO:0007669"/>
    <property type="project" value="TreeGrafter"/>
</dbReference>
<dbReference type="STRING" id="1183438.GKIL_3243"/>
<keyword evidence="7 10" id="KW-0472">Membrane</keyword>
<evidence type="ECO:0000256" key="9">
    <source>
        <dbReference type="ARBA" id="ARBA00023237"/>
    </source>
</evidence>
<evidence type="ECO:0000259" key="13">
    <source>
        <dbReference type="Pfam" id="PF00593"/>
    </source>
</evidence>
<evidence type="ECO:0000256" key="12">
    <source>
        <dbReference type="SAM" id="SignalP"/>
    </source>
</evidence>
<dbReference type="InterPro" id="IPR039426">
    <property type="entry name" value="TonB-dep_rcpt-like"/>
</dbReference>
<comment type="subcellular location">
    <subcellularLocation>
        <location evidence="1 10">Cell outer membrane</location>
        <topology evidence="1 10">Multi-pass membrane protein</topology>
    </subcellularLocation>
</comment>
<dbReference type="KEGG" id="glj:GKIL_3243"/>
<feature type="chain" id="PRO_5004664219" evidence="12">
    <location>
        <begin position="19"/>
        <end position="670"/>
    </location>
</feature>
<evidence type="ECO:0000256" key="2">
    <source>
        <dbReference type="ARBA" id="ARBA00022448"/>
    </source>
</evidence>
<evidence type="ECO:0000256" key="4">
    <source>
        <dbReference type="ARBA" id="ARBA00022692"/>
    </source>
</evidence>
<dbReference type="Pfam" id="PF07715">
    <property type="entry name" value="Plug"/>
    <property type="match status" value="1"/>
</dbReference>
<evidence type="ECO:0000256" key="8">
    <source>
        <dbReference type="ARBA" id="ARBA00023170"/>
    </source>
</evidence>
<evidence type="ECO:0000313" key="15">
    <source>
        <dbReference type="EMBL" id="AGY59489.1"/>
    </source>
</evidence>
<evidence type="ECO:0000256" key="1">
    <source>
        <dbReference type="ARBA" id="ARBA00004571"/>
    </source>
</evidence>
<dbReference type="InterPro" id="IPR000531">
    <property type="entry name" value="Beta-barrel_TonB"/>
</dbReference>
<dbReference type="CDD" id="cd01347">
    <property type="entry name" value="ligand_gated_channel"/>
    <property type="match status" value="1"/>
</dbReference>
<accession>U5QPF9</accession>
<keyword evidence="6 11" id="KW-0798">TonB box</keyword>
<dbReference type="Gene3D" id="2.40.170.20">
    <property type="entry name" value="TonB-dependent receptor, beta-barrel domain"/>
    <property type="match status" value="1"/>
</dbReference>
<dbReference type="RefSeq" id="WP_023174768.1">
    <property type="nucleotide sequence ID" value="NC_022600.1"/>
</dbReference>
<reference evidence="15 16" key="1">
    <citation type="journal article" date="2013" name="PLoS ONE">
        <title>Cultivation and Complete Genome Sequencing of Gloeobacter kilaueensis sp. nov., from a Lava Cave in Kilauea Caldera, Hawai'i.</title>
        <authorList>
            <person name="Saw J.H."/>
            <person name="Schatz M."/>
            <person name="Brown M.V."/>
            <person name="Kunkel D.D."/>
            <person name="Foster J.S."/>
            <person name="Shick H."/>
            <person name="Christensen S."/>
            <person name="Hou S."/>
            <person name="Wan X."/>
            <person name="Donachie S.P."/>
        </authorList>
    </citation>
    <scope>NUCLEOTIDE SEQUENCE [LARGE SCALE GENOMIC DNA]</scope>
    <source>
        <strain evidence="16">JS</strain>
    </source>
</reference>